<accession>A0A9X3ZH78</accession>
<comment type="similarity">
    <text evidence="1">Belongs to the SIP oxidoreductase family.</text>
</comment>
<dbReference type="InterPro" id="IPR017927">
    <property type="entry name" value="FAD-bd_FR_type"/>
</dbReference>
<dbReference type="Pfam" id="PF08021">
    <property type="entry name" value="FAD_binding_9"/>
    <property type="match status" value="1"/>
</dbReference>
<reference evidence="3" key="1">
    <citation type="submission" date="2022-11" db="EMBL/GenBank/DDBJ databases">
        <title>Draft genome sequence of Hoeflea poritis E7-10 and Hoeflea prorocentri PM5-8, separated from scleractinian coral Porites lutea and marine dinoflagellate.</title>
        <authorList>
            <person name="Zhang G."/>
            <person name="Wei Q."/>
            <person name="Cai L."/>
        </authorList>
    </citation>
    <scope>NUCLEOTIDE SEQUENCE</scope>
    <source>
        <strain evidence="3">PM5-8</strain>
    </source>
</reference>
<dbReference type="Gene3D" id="2.40.30.10">
    <property type="entry name" value="Translation factors"/>
    <property type="match status" value="1"/>
</dbReference>
<protein>
    <submittedName>
        <fullName evidence="3">Siderophore-interacting protein</fullName>
    </submittedName>
</protein>
<evidence type="ECO:0000259" key="2">
    <source>
        <dbReference type="PROSITE" id="PS51384"/>
    </source>
</evidence>
<name>A0A9X3ZH78_9HYPH</name>
<feature type="domain" description="FAD-binding FR-type" evidence="2">
    <location>
        <begin position="11"/>
        <end position="130"/>
    </location>
</feature>
<proteinExistence type="inferred from homology"/>
<dbReference type="InterPro" id="IPR013113">
    <property type="entry name" value="SIP_FAD-bd"/>
</dbReference>
<evidence type="ECO:0000313" key="4">
    <source>
        <dbReference type="Proteomes" id="UP001151234"/>
    </source>
</evidence>
<dbReference type="GO" id="GO:0016491">
    <property type="term" value="F:oxidoreductase activity"/>
    <property type="evidence" value="ECO:0007669"/>
    <property type="project" value="InterPro"/>
</dbReference>
<comment type="caution">
    <text evidence="3">The sequence shown here is derived from an EMBL/GenBank/DDBJ whole genome shotgun (WGS) entry which is preliminary data.</text>
</comment>
<dbReference type="PROSITE" id="PS51384">
    <property type="entry name" value="FAD_FR"/>
    <property type="match status" value="1"/>
</dbReference>
<dbReference type="AlphaFoldDB" id="A0A9X3ZH78"/>
<dbReference type="Pfam" id="PF04954">
    <property type="entry name" value="SIP"/>
    <property type="match status" value="1"/>
</dbReference>
<dbReference type="InterPro" id="IPR017938">
    <property type="entry name" value="Riboflavin_synthase-like_b-brl"/>
</dbReference>
<dbReference type="InterPro" id="IPR007037">
    <property type="entry name" value="SIP_rossman_dom"/>
</dbReference>
<dbReference type="Proteomes" id="UP001151234">
    <property type="component" value="Unassembled WGS sequence"/>
</dbReference>
<dbReference type="SUPFAM" id="SSF63380">
    <property type="entry name" value="Riboflavin synthase domain-like"/>
    <property type="match status" value="1"/>
</dbReference>
<dbReference type="InterPro" id="IPR039374">
    <property type="entry name" value="SIP_fam"/>
</dbReference>
<sequence>MSAESNSIRSRKTRVLDVVRSGRLTPNMHRVTLGGMELADFPGGQESAHVKLLLPERGATQASFRQRLLSDPKQITTRTYTVRHHRPHAQEIDIDFVIHEGGGAACDWALGSRPGDFAGIAGPGPIKAPDPVSDWFLFCADMTALPAAAASMETLPPTAVGHAILEITCDDDIQPIDAPPGMMCHWLIHENPSEFSDQQLEYVKALDWLDGTPGVFVAGESTTVSSLKTHLTEIRNLDRKGMYISAYWKIGLVEDQHQIEKRAKAA</sequence>
<dbReference type="InterPro" id="IPR039261">
    <property type="entry name" value="FNR_nucleotide-bd"/>
</dbReference>
<dbReference type="PANTHER" id="PTHR30157:SF0">
    <property type="entry name" value="NADPH-DEPENDENT FERRIC-CHELATE REDUCTASE"/>
    <property type="match status" value="1"/>
</dbReference>
<dbReference type="PANTHER" id="PTHR30157">
    <property type="entry name" value="FERRIC REDUCTASE, NADPH-DEPENDENT"/>
    <property type="match status" value="1"/>
</dbReference>
<dbReference type="RefSeq" id="WP_267990777.1">
    <property type="nucleotide sequence ID" value="NZ_JAPJZI010000001.1"/>
</dbReference>
<keyword evidence="4" id="KW-1185">Reference proteome</keyword>
<gene>
    <name evidence="3" type="ORF">OQ273_12205</name>
</gene>
<evidence type="ECO:0000313" key="3">
    <source>
        <dbReference type="EMBL" id="MDA5399337.1"/>
    </source>
</evidence>
<organism evidence="3 4">
    <name type="scientific">Hoeflea prorocentri</name>
    <dbReference type="NCBI Taxonomy" id="1922333"/>
    <lineage>
        <taxon>Bacteria</taxon>
        <taxon>Pseudomonadati</taxon>
        <taxon>Pseudomonadota</taxon>
        <taxon>Alphaproteobacteria</taxon>
        <taxon>Hyphomicrobiales</taxon>
        <taxon>Rhizobiaceae</taxon>
        <taxon>Hoeflea</taxon>
    </lineage>
</organism>
<dbReference type="EMBL" id="JAPJZI010000001">
    <property type="protein sequence ID" value="MDA5399337.1"/>
    <property type="molecule type" value="Genomic_DNA"/>
</dbReference>
<dbReference type="CDD" id="cd06193">
    <property type="entry name" value="siderophore_interacting"/>
    <property type="match status" value="1"/>
</dbReference>
<dbReference type="Gene3D" id="3.40.50.80">
    <property type="entry name" value="Nucleotide-binding domain of ferredoxin-NADP reductase (FNR) module"/>
    <property type="match status" value="1"/>
</dbReference>
<evidence type="ECO:0000256" key="1">
    <source>
        <dbReference type="ARBA" id="ARBA00035644"/>
    </source>
</evidence>